<dbReference type="EMBL" id="KN824281">
    <property type="protein sequence ID" value="KIM31733.1"/>
    <property type="molecule type" value="Genomic_DNA"/>
</dbReference>
<name>A0A0C2X0A8_SERVB</name>
<evidence type="ECO:0000313" key="1">
    <source>
        <dbReference type="EMBL" id="KIM31733.1"/>
    </source>
</evidence>
<evidence type="ECO:0000313" key="2">
    <source>
        <dbReference type="Proteomes" id="UP000054097"/>
    </source>
</evidence>
<protein>
    <submittedName>
        <fullName evidence="1">Uncharacterized protein</fullName>
    </submittedName>
</protein>
<dbReference type="AlphaFoldDB" id="A0A0C2X0A8"/>
<organism evidence="1 2">
    <name type="scientific">Serendipita vermifera MAFF 305830</name>
    <dbReference type="NCBI Taxonomy" id="933852"/>
    <lineage>
        <taxon>Eukaryota</taxon>
        <taxon>Fungi</taxon>
        <taxon>Dikarya</taxon>
        <taxon>Basidiomycota</taxon>
        <taxon>Agaricomycotina</taxon>
        <taxon>Agaricomycetes</taxon>
        <taxon>Sebacinales</taxon>
        <taxon>Serendipitaceae</taxon>
        <taxon>Serendipita</taxon>
    </lineage>
</organism>
<keyword evidence="2" id="KW-1185">Reference proteome</keyword>
<gene>
    <name evidence="1" type="ORF">M408DRAFT_237612</name>
</gene>
<reference evidence="2" key="2">
    <citation type="submission" date="2015-01" db="EMBL/GenBank/DDBJ databases">
        <title>Evolutionary Origins and Diversification of the Mycorrhizal Mutualists.</title>
        <authorList>
            <consortium name="DOE Joint Genome Institute"/>
            <consortium name="Mycorrhizal Genomics Consortium"/>
            <person name="Kohler A."/>
            <person name="Kuo A."/>
            <person name="Nagy L.G."/>
            <person name="Floudas D."/>
            <person name="Copeland A."/>
            <person name="Barry K.W."/>
            <person name="Cichocki N."/>
            <person name="Veneault-Fourrey C."/>
            <person name="LaButti K."/>
            <person name="Lindquist E.A."/>
            <person name="Lipzen A."/>
            <person name="Lundell T."/>
            <person name="Morin E."/>
            <person name="Murat C."/>
            <person name="Riley R."/>
            <person name="Ohm R."/>
            <person name="Sun H."/>
            <person name="Tunlid A."/>
            <person name="Henrissat B."/>
            <person name="Grigoriev I.V."/>
            <person name="Hibbett D.S."/>
            <person name="Martin F."/>
        </authorList>
    </citation>
    <scope>NUCLEOTIDE SEQUENCE [LARGE SCALE GENOMIC DNA]</scope>
    <source>
        <strain evidence="2">MAFF 305830</strain>
    </source>
</reference>
<dbReference type="HOGENOM" id="CLU_2832795_0_0_1"/>
<dbReference type="Proteomes" id="UP000054097">
    <property type="component" value="Unassembled WGS sequence"/>
</dbReference>
<accession>A0A0C2X0A8</accession>
<proteinExistence type="predicted"/>
<reference evidence="1 2" key="1">
    <citation type="submission" date="2014-04" db="EMBL/GenBank/DDBJ databases">
        <authorList>
            <consortium name="DOE Joint Genome Institute"/>
            <person name="Kuo A."/>
            <person name="Zuccaro A."/>
            <person name="Kohler A."/>
            <person name="Nagy L.G."/>
            <person name="Floudas D."/>
            <person name="Copeland A."/>
            <person name="Barry K.W."/>
            <person name="Cichocki N."/>
            <person name="Veneault-Fourrey C."/>
            <person name="LaButti K."/>
            <person name="Lindquist E.A."/>
            <person name="Lipzen A."/>
            <person name="Lundell T."/>
            <person name="Morin E."/>
            <person name="Murat C."/>
            <person name="Sun H."/>
            <person name="Tunlid A."/>
            <person name="Henrissat B."/>
            <person name="Grigoriev I.V."/>
            <person name="Hibbett D.S."/>
            <person name="Martin F."/>
            <person name="Nordberg H.P."/>
            <person name="Cantor M.N."/>
            <person name="Hua S.X."/>
        </authorList>
    </citation>
    <scope>NUCLEOTIDE SEQUENCE [LARGE SCALE GENOMIC DNA]</scope>
    <source>
        <strain evidence="1 2">MAFF 305830</strain>
    </source>
</reference>
<sequence>MAKGLRMHPWARKAVRLFPRRKKNGARCSLRSIGNYAGVDGNSLSSLGILNVALTGNSGLWLGPRT</sequence>